<protein>
    <submittedName>
        <fullName evidence="3">Uncharacterized protein</fullName>
    </submittedName>
</protein>
<accession>A0A090E5A0</accession>
<dbReference type="EMBL" id="CCMZ01000033">
    <property type="protein sequence ID" value="CDX22356.1"/>
    <property type="molecule type" value="Genomic_DNA"/>
</dbReference>
<organism evidence="3 4">
    <name type="scientific">Mesorhizobium plurifarium</name>
    <dbReference type="NCBI Taxonomy" id="69974"/>
    <lineage>
        <taxon>Bacteria</taxon>
        <taxon>Pseudomonadati</taxon>
        <taxon>Pseudomonadota</taxon>
        <taxon>Alphaproteobacteria</taxon>
        <taxon>Hyphomicrobiales</taxon>
        <taxon>Phyllobacteriaceae</taxon>
        <taxon>Mesorhizobium</taxon>
    </lineage>
</organism>
<feature type="compositionally biased region" description="Basic and acidic residues" evidence="1">
    <location>
        <begin position="84"/>
        <end position="97"/>
    </location>
</feature>
<dbReference type="AlphaFoldDB" id="A0A090E5A0"/>
<reference evidence="3 5" key="1">
    <citation type="submission" date="2014-08" db="EMBL/GenBank/DDBJ databases">
        <authorList>
            <person name="Moulin Lionel"/>
        </authorList>
    </citation>
    <scope>NUCLEOTIDE SEQUENCE [LARGE SCALE GENOMIC DNA]</scope>
</reference>
<evidence type="ECO:0000313" key="3">
    <source>
        <dbReference type="EMBL" id="CDX22356.1"/>
    </source>
</evidence>
<feature type="region of interest" description="Disordered" evidence="1">
    <location>
        <begin position="218"/>
        <end position="279"/>
    </location>
</feature>
<name>A0A090E5A0_MESPL</name>
<feature type="region of interest" description="Disordered" evidence="1">
    <location>
        <begin position="1"/>
        <end position="124"/>
    </location>
</feature>
<evidence type="ECO:0000313" key="2">
    <source>
        <dbReference type="EMBL" id="CDX16025.1"/>
    </source>
</evidence>
<feature type="compositionally biased region" description="Basic and acidic residues" evidence="1">
    <location>
        <begin position="161"/>
        <end position="198"/>
    </location>
</feature>
<feature type="compositionally biased region" description="Basic residues" evidence="1">
    <location>
        <begin position="1"/>
        <end position="21"/>
    </location>
</feature>
<dbReference type="Proteomes" id="UP000045285">
    <property type="component" value="Unassembled WGS sequence"/>
</dbReference>
<sequence length="389" mass="42918">MRHVRKMRSGRQWHRPPRRNRRTESGGNDGGDAQALQQVELLMQKQEAGQRAASRLQADQHAVDLGRHAGQHQHFQIEGQRAGEQADHGSARHDVRVGEVGLSRAEAERQRQHRGDRHAIGGGAHAELGAGLLREDDVEPPAGARRQRQHHAQRIESAADTGKRRQEADADDGQRHPDKVEQAPGTERGDKQRPSEFERHADAERNALERSIEQHVHGADGDAVGGEPRQVFPRGQHLPGPQRRRQHQRADGKPQHGRAFRPQHREQALGKGGADLHGQHCAKQAKHGHCAHVSVRLCNRRRRHLLSIPLPLSGSEIKPGGCAVVRQQAADGGTSGPRPFGQACCTAQEFENQGFYGLSIELSAAIEPFLNISIILAAVAWYLSDILCD</sequence>
<reference evidence="4" key="2">
    <citation type="submission" date="2014-08" db="EMBL/GenBank/DDBJ databases">
        <authorList>
            <person name="Moulin L."/>
        </authorList>
    </citation>
    <scope>NUCLEOTIDE SEQUENCE [LARGE SCALE GENOMIC DNA]</scope>
</reference>
<dbReference type="STRING" id="69974.MPLDJ20_110006"/>
<keyword evidence="4" id="KW-1185">Reference proteome</keyword>
<proteinExistence type="predicted"/>
<dbReference type="EMBL" id="CCNB01000003">
    <property type="protein sequence ID" value="CDX16025.1"/>
    <property type="molecule type" value="Genomic_DNA"/>
</dbReference>
<feature type="region of interest" description="Disordered" evidence="1">
    <location>
        <begin position="141"/>
        <end position="198"/>
    </location>
</feature>
<evidence type="ECO:0000313" key="5">
    <source>
        <dbReference type="Proteomes" id="UP000046373"/>
    </source>
</evidence>
<gene>
    <name evidence="3" type="ORF">MPL3356_390268</name>
    <name evidence="2" type="ORF">MPLDJ20_110006</name>
</gene>
<evidence type="ECO:0000256" key="1">
    <source>
        <dbReference type="SAM" id="MobiDB-lite"/>
    </source>
</evidence>
<evidence type="ECO:0000313" key="4">
    <source>
        <dbReference type="Proteomes" id="UP000045285"/>
    </source>
</evidence>
<dbReference type="Proteomes" id="UP000046373">
    <property type="component" value="Unassembled WGS sequence"/>
</dbReference>